<organism evidence="4 5">
    <name type="scientific">Pleuronectes platessa</name>
    <name type="common">European plaice</name>
    <dbReference type="NCBI Taxonomy" id="8262"/>
    <lineage>
        <taxon>Eukaryota</taxon>
        <taxon>Metazoa</taxon>
        <taxon>Chordata</taxon>
        <taxon>Craniata</taxon>
        <taxon>Vertebrata</taxon>
        <taxon>Euteleostomi</taxon>
        <taxon>Actinopterygii</taxon>
        <taxon>Neopterygii</taxon>
        <taxon>Teleostei</taxon>
        <taxon>Neoteleostei</taxon>
        <taxon>Acanthomorphata</taxon>
        <taxon>Carangaria</taxon>
        <taxon>Pleuronectiformes</taxon>
        <taxon>Pleuronectoidei</taxon>
        <taxon>Pleuronectidae</taxon>
        <taxon>Pleuronectes</taxon>
    </lineage>
</organism>
<protein>
    <recommendedName>
        <fullName evidence="3">Chemokine interleukin-8-like domain-containing protein</fullName>
    </recommendedName>
</protein>
<evidence type="ECO:0000313" key="5">
    <source>
        <dbReference type="Proteomes" id="UP001153269"/>
    </source>
</evidence>
<comment type="caution">
    <text evidence="4">The sequence shown here is derived from an EMBL/GenBank/DDBJ whole genome shotgun (WGS) entry which is preliminary data.</text>
</comment>
<dbReference type="GO" id="GO:0006955">
    <property type="term" value="P:immune response"/>
    <property type="evidence" value="ECO:0007669"/>
    <property type="project" value="InterPro"/>
</dbReference>
<gene>
    <name evidence="4" type="ORF">PLEPLA_LOCUS24170</name>
</gene>
<dbReference type="Proteomes" id="UP001153269">
    <property type="component" value="Unassembled WGS sequence"/>
</dbReference>
<feature type="domain" description="Chemokine interleukin-8-like" evidence="3">
    <location>
        <begin position="32"/>
        <end position="80"/>
    </location>
</feature>
<evidence type="ECO:0000259" key="3">
    <source>
        <dbReference type="Pfam" id="PF00048"/>
    </source>
</evidence>
<evidence type="ECO:0000256" key="1">
    <source>
        <dbReference type="ARBA" id="ARBA00022514"/>
    </source>
</evidence>
<name>A0A9N7UP57_PLEPL</name>
<keyword evidence="1" id="KW-0202">Cytokine</keyword>
<dbReference type="InterPro" id="IPR001811">
    <property type="entry name" value="Chemokine_IL8-like_dom"/>
</dbReference>
<dbReference type="GO" id="GO:0008009">
    <property type="term" value="F:chemokine activity"/>
    <property type="evidence" value="ECO:0007669"/>
    <property type="project" value="InterPro"/>
</dbReference>
<evidence type="ECO:0000256" key="2">
    <source>
        <dbReference type="SAM" id="SignalP"/>
    </source>
</evidence>
<keyword evidence="2" id="KW-0732">Signal</keyword>
<sequence length="82" mass="8755">MISSGNLVRSALVAIVLVAVVESGSADQKLATCCKTVSRNPITEPITGFMVQQANLPCVKAVIFQTKSGLYCSQLNARWVDL</sequence>
<dbReference type="AlphaFoldDB" id="A0A9N7UP57"/>
<keyword evidence="5" id="KW-1185">Reference proteome</keyword>
<dbReference type="Gene3D" id="2.40.50.40">
    <property type="match status" value="1"/>
</dbReference>
<dbReference type="SUPFAM" id="SSF54117">
    <property type="entry name" value="Interleukin 8-like chemokines"/>
    <property type="match status" value="1"/>
</dbReference>
<feature type="chain" id="PRO_5040457475" description="Chemokine interleukin-8-like domain-containing protein" evidence="2">
    <location>
        <begin position="27"/>
        <end position="82"/>
    </location>
</feature>
<proteinExistence type="predicted"/>
<feature type="signal peptide" evidence="2">
    <location>
        <begin position="1"/>
        <end position="26"/>
    </location>
</feature>
<dbReference type="InterPro" id="IPR036048">
    <property type="entry name" value="Interleukin_8-like_sf"/>
</dbReference>
<accession>A0A9N7UP57</accession>
<dbReference type="GO" id="GO:0005615">
    <property type="term" value="C:extracellular space"/>
    <property type="evidence" value="ECO:0007669"/>
    <property type="project" value="UniProtKB-KW"/>
</dbReference>
<dbReference type="Pfam" id="PF00048">
    <property type="entry name" value="IL8"/>
    <property type="match status" value="1"/>
</dbReference>
<evidence type="ECO:0000313" key="4">
    <source>
        <dbReference type="EMBL" id="CAB1436130.1"/>
    </source>
</evidence>
<reference evidence="4" key="1">
    <citation type="submission" date="2020-03" db="EMBL/GenBank/DDBJ databases">
        <authorList>
            <person name="Weist P."/>
        </authorList>
    </citation>
    <scope>NUCLEOTIDE SEQUENCE</scope>
</reference>
<dbReference type="EMBL" id="CADEAL010001857">
    <property type="protein sequence ID" value="CAB1436130.1"/>
    <property type="molecule type" value="Genomic_DNA"/>
</dbReference>